<organism evidence="6 7">
    <name type="scientific">Enterococcus hulanensis</name>
    <dbReference type="NCBI Taxonomy" id="2559929"/>
    <lineage>
        <taxon>Bacteria</taxon>
        <taxon>Bacillati</taxon>
        <taxon>Bacillota</taxon>
        <taxon>Bacilli</taxon>
        <taxon>Lactobacillales</taxon>
        <taxon>Enterococcaceae</taxon>
        <taxon>Enterococcus</taxon>
    </lineage>
</organism>
<keyword evidence="2" id="KW-0119">Carbohydrate metabolism</keyword>
<feature type="domain" description="Cellulase Ig-like" evidence="5">
    <location>
        <begin position="215"/>
        <end position="290"/>
    </location>
</feature>
<evidence type="ECO:0000313" key="6">
    <source>
        <dbReference type="EMBL" id="MDT2602349.1"/>
    </source>
</evidence>
<accession>A0ABU3F5E9</accession>
<dbReference type="Pfam" id="PF00759">
    <property type="entry name" value="Glyco_hydro_9"/>
    <property type="match status" value="1"/>
</dbReference>
<dbReference type="Proteomes" id="UP001252875">
    <property type="component" value="Unassembled WGS sequence"/>
</dbReference>
<evidence type="ECO:0000256" key="1">
    <source>
        <dbReference type="ARBA" id="ARBA00007072"/>
    </source>
</evidence>
<protein>
    <submittedName>
        <fullName evidence="6">Glycoside hydrolase family 9 protein</fullName>
    </submittedName>
</protein>
<evidence type="ECO:0000313" key="7">
    <source>
        <dbReference type="Proteomes" id="UP001252875"/>
    </source>
</evidence>
<dbReference type="InterPro" id="IPR001701">
    <property type="entry name" value="Glyco_hydro_9"/>
</dbReference>
<dbReference type="InterPro" id="IPR012341">
    <property type="entry name" value="6hp_glycosidase-like_sf"/>
</dbReference>
<dbReference type="InterPro" id="IPR014756">
    <property type="entry name" value="Ig_E-set"/>
</dbReference>
<dbReference type="CDD" id="cd02850">
    <property type="entry name" value="E_set_Cellulase_N"/>
    <property type="match status" value="1"/>
</dbReference>
<evidence type="ECO:0000259" key="4">
    <source>
        <dbReference type="Pfam" id="PF00759"/>
    </source>
</evidence>
<dbReference type="Pfam" id="PF02927">
    <property type="entry name" value="CelD_N"/>
    <property type="match status" value="1"/>
</dbReference>
<dbReference type="GO" id="GO:0016787">
    <property type="term" value="F:hydrolase activity"/>
    <property type="evidence" value="ECO:0007669"/>
    <property type="project" value="UniProtKB-KW"/>
</dbReference>
<proteinExistence type="inferred from homology"/>
<dbReference type="Gene3D" id="2.60.40.10">
    <property type="entry name" value="Immunoglobulins"/>
    <property type="match status" value="1"/>
</dbReference>
<comment type="similarity">
    <text evidence="1">Belongs to the glycosyl hydrolase 9 (cellulase E) family.</text>
</comment>
<evidence type="ECO:0000256" key="2">
    <source>
        <dbReference type="ARBA" id="ARBA00023277"/>
    </source>
</evidence>
<sequence>MRDFKQDVKASGYIHRPLPLDSSRSFEKQQLEKEAIAKYRSLTDNFQNWQQRGRGEIKQTEETVTLLSATRYDTWAKGAPEDGDYVNFGEVGAYLPIPREDWSEFTQIKLDIAAECVNVINPNITITLENDGEIKIPDIYNREGTHVINLEGQAKRTYVLDISNLPRDVVTGIRIFTGANGSYMNLQGQLSYTISSLFLEQNQNSTSAKGWKVPSQEIVFSHIGYHPDYSKTAIINSEDFTAATFELKSEDTVIFQGEIQETTTENGTFGVLDFSTVKEPGTYYLQIADMKTPNFQIGAVSTLKADSIWKSLNFIFCERCGCPVHGIHGTCHEDLTVEYKGSLVSFNGGWHDAGDLSQQLVQTAEVTSSLFEAAETVKAQPDLYLRLIEEGEWGIDFILKTRLDEGDRVTSAGITRWTDNRIGTMDDAVPRIHNSPYDNFLITGLLAKIIKSLPRDYAMRAQLLQVVKEDYQYAFAGFKKTGFKHEPIFWEHTYNTSKSLFLATMSWTAALMYQLTAEETYQEQMTEWFDELLTCQEQTGLDLSDGTILKGMFYRDETHKVFQHFNHQAREHLYALAFEEVLTASPKHAKAEKWLEHANEYGDYLDYLGQFTDPYPMYASGIYREDEWQDKESFYRQHLLVDDEAEVSYQEQLKQGIKIGDDLYIKRFPVWFSFRGNNGILLSMGKSAAVLGRLLNRPTLLDKGHQQLQWMVGKNPFGQSMIYGEGYNYPQQYSVSSGELTGEMPVGMQTFGNEDQPYWPQFNNATYKEVWVGVAGKWLSLVAELIKSEKGYQ</sequence>
<evidence type="ECO:0000259" key="5">
    <source>
        <dbReference type="Pfam" id="PF02927"/>
    </source>
</evidence>
<feature type="domain" description="Glycoside hydrolase family 9" evidence="4">
    <location>
        <begin position="308"/>
        <end position="733"/>
    </location>
</feature>
<comment type="caution">
    <text evidence="6">The sequence shown here is derived from an EMBL/GenBank/DDBJ whole genome shotgun (WGS) entry which is preliminary data.</text>
</comment>
<reference evidence="6 7" key="1">
    <citation type="submission" date="2023-03" db="EMBL/GenBank/DDBJ databases">
        <authorList>
            <person name="Shen W."/>
            <person name="Cai J."/>
        </authorList>
    </citation>
    <scope>NUCLEOTIDE SEQUENCE [LARGE SCALE GENOMIC DNA]</scope>
    <source>
        <strain evidence="6 7">D6-4</strain>
    </source>
</reference>
<keyword evidence="6" id="KW-0378">Hydrolase</keyword>
<dbReference type="EMBL" id="JARPYI010000018">
    <property type="protein sequence ID" value="MDT2602349.1"/>
    <property type="molecule type" value="Genomic_DNA"/>
</dbReference>
<keyword evidence="3" id="KW-0624">Polysaccharide degradation</keyword>
<dbReference type="SUPFAM" id="SSF48208">
    <property type="entry name" value="Six-hairpin glycosidases"/>
    <property type="match status" value="1"/>
</dbReference>
<dbReference type="InterPro" id="IPR004197">
    <property type="entry name" value="Cellulase_Ig-like"/>
</dbReference>
<dbReference type="RefSeq" id="WP_311823542.1">
    <property type="nucleotide sequence ID" value="NZ_JARPYF010000017.1"/>
</dbReference>
<dbReference type="Gene3D" id="1.50.10.10">
    <property type="match status" value="1"/>
</dbReference>
<name>A0ABU3F5E9_9ENTE</name>
<dbReference type="InterPro" id="IPR008928">
    <property type="entry name" value="6-hairpin_glycosidase_sf"/>
</dbReference>
<dbReference type="InterPro" id="IPR013783">
    <property type="entry name" value="Ig-like_fold"/>
</dbReference>
<evidence type="ECO:0000256" key="3">
    <source>
        <dbReference type="ARBA" id="ARBA00023326"/>
    </source>
</evidence>
<dbReference type="SUPFAM" id="SSF81296">
    <property type="entry name" value="E set domains"/>
    <property type="match status" value="1"/>
</dbReference>
<gene>
    <name evidence="6" type="ORF">P7D85_21525</name>
</gene>
<keyword evidence="7" id="KW-1185">Reference proteome</keyword>